<dbReference type="OrthoDB" id="4337792at2759"/>
<dbReference type="InterPro" id="IPR036864">
    <property type="entry name" value="Zn2-C6_fun-type_DNA-bd_sf"/>
</dbReference>
<dbReference type="PANTHER" id="PTHR37534">
    <property type="entry name" value="TRANSCRIPTIONAL ACTIVATOR PROTEIN UGA3"/>
    <property type="match status" value="1"/>
</dbReference>
<dbReference type="PROSITE" id="PS50048">
    <property type="entry name" value="ZN2_CY6_FUNGAL_2"/>
    <property type="match status" value="1"/>
</dbReference>
<keyword evidence="2" id="KW-0539">Nucleus</keyword>
<dbReference type="STRING" id="559304.G8YJS2"/>
<dbReference type="GO" id="GO:0008270">
    <property type="term" value="F:zinc ion binding"/>
    <property type="evidence" value="ECO:0007669"/>
    <property type="project" value="InterPro"/>
</dbReference>
<evidence type="ECO:0000313" key="4">
    <source>
        <dbReference type="EMBL" id="CCE79802.1"/>
    </source>
</evidence>
<reference evidence="6" key="2">
    <citation type="journal article" date="2012" name="G3 (Bethesda)">
        <title>Pichia sorbitophila, an interspecies yeast hybrid reveals early steps of genome resolution following polyploidization.</title>
        <authorList>
            <person name="Leh Louis V."/>
            <person name="Despons L."/>
            <person name="Friedrich A."/>
            <person name="Martin T."/>
            <person name="Durrens P."/>
            <person name="Casaregola S."/>
            <person name="Neuveglise C."/>
            <person name="Fairhead C."/>
            <person name="Marck C."/>
            <person name="Cruz J.A."/>
            <person name="Straub M.L."/>
            <person name="Kugler V."/>
            <person name="Sacerdot C."/>
            <person name="Uzunov Z."/>
            <person name="Thierry A."/>
            <person name="Weiss S."/>
            <person name="Bleykasten C."/>
            <person name="De Montigny J."/>
            <person name="Jacques N."/>
            <person name="Jung P."/>
            <person name="Lemaire M."/>
            <person name="Mallet S."/>
            <person name="Morel G."/>
            <person name="Richard G.F."/>
            <person name="Sarkar A."/>
            <person name="Savel G."/>
            <person name="Schacherer J."/>
            <person name="Seret M.L."/>
            <person name="Talla E."/>
            <person name="Samson G."/>
            <person name="Jubin C."/>
            <person name="Poulain J."/>
            <person name="Vacherie B."/>
            <person name="Barbe V."/>
            <person name="Pelletier E."/>
            <person name="Sherman D.J."/>
            <person name="Westhof E."/>
            <person name="Weissenbach J."/>
            <person name="Baret P.V."/>
            <person name="Wincker P."/>
            <person name="Gaillardin C."/>
            <person name="Dujon B."/>
            <person name="Souciet J.L."/>
        </authorList>
    </citation>
    <scope>NUCLEOTIDE SEQUENCE [LARGE SCALE GENOMIC DNA]</scope>
    <source>
        <strain evidence="6">ATCC MYA-4447 / BCRC 22081 / CBS 7064 / NBRC 10061 / NRRL Y-12695</strain>
    </source>
</reference>
<dbReference type="AlphaFoldDB" id="G8YJS2"/>
<dbReference type="PROSITE" id="PS00463">
    <property type="entry name" value="ZN2_CY6_FUNGAL_1"/>
    <property type="match status" value="1"/>
</dbReference>
<reference evidence="4" key="1">
    <citation type="submission" date="2011-10" db="EMBL/GenBank/DDBJ databases">
        <authorList>
            <person name="Genoscope - CEA"/>
        </authorList>
    </citation>
    <scope>NUCLEOTIDE SEQUENCE</scope>
</reference>
<comment type="subcellular location">
    <subcellularLocation>
        <location evidence="1">Nucleus</location>
    </subcellularLocation>
</comment>
<dbReference type="Gene3D" id="4.10.240.10">
    <property type="entry name" value="Zn(2)-C6 fungal-type DNA-binding domain"/>
    <property type="match status" value="1"/>
</dbReference>
<evidence type="ECO:0000313" key="5">
    <source>
        <dbReference type="EMBL" id="CCE80567.1"/>
    </source>
</evidence>
<protein>
    <submittedName>
        <fullName evidence="4">Piso0_002893 protein</fullName>
    </submittedName>
</protein>
<dbReference type="EMBL" id="FO082052">
    <property type="protein sequence ID" value="CCE80567.1"/>
    <property type="molecule type" value="Genomic_DNA"/>
</dbReference>
<dbReference type="GO" id="GO:0005634">
    <property type="term" value="C:nucleus"/>
    <property type="evidence" value="ECO:0007669"/>
    <property type="project" value="UniProtKB-SubCell"/>
</dbReference>
<dbReference type="PANTHER" id="PTHR37534:SF46">
    <property type="entry name" value="ZN(II)2CYS6 TRANSCRIPTION FACTOR (EUROFUNG)"/>
    <property type="match status" value="1"/>
</dbReference>
<feature type="domain" description="Zn(2)-C6 fungal-type" evidence="3">
    <location>
        <begin position="11"/>
        <end position="40"/>
    </location>
</feature>
<dbReference type="EMBL" id="FO082053">
    <property type="protein sequence ID" value="CCE79802.1"/>
    <property type="molecule type" value="Genomic_DNA"/>
</dbReference>
<organism evidence="4 6">
    <name type="scientific">Pichia sorbitophila (strain ATCC MYA-4447 / BCRC 22081 / CBS 7064 / NBRC 10061 / NRRL Y-12695)</name>
    <name type="common">Hybrid yeast</name>
    <dbReference type="NCBI Taxonomy" id="559304"/>
    <lineage>
        <taxon>Eukaryota</taxon>
        <taxon>Fungi</taxon>
        <taxon>Dikarya</taxon>
        <taxon>Ascomycota</taxon>
        <taxon>Saccharomycotina</taxon>
        <taxon>Pichiomycetes</taxon>
        <taxon>Debaryomycetaceae</taxon>
        <taxon>Millerozyma</taxon>
    </lineage>
</organism>
<evidence type="ECO:0000256" key="1">
    <source>
        <dbReference type="ARBA" id="ARBA00004123"/>
    </source>
</evidence>
<dbReference type="HOGENOM" id="CLU_456423_0_0_1"/>
<dbReference type="SMART" id="SM00066">
    <property type="entry name" value="GAL4"/>
    <property type="match status" value="1"/>
</dbReference>
<dbReference type="Proteomes" id="UP000005222">
    <property type="component" value="Chromosome H"/>
</dbReference>
<evidence type="ECO:0000313" key="6">
    <source>
        <dbReference type="Proteomes" id="UP000005222"/>
    </source>
</evidence>
<name>G8YJS2_PICSO</name>
<dbReference type="GO" id="GO:0000981">
    <property type="term" value="F:DNA-binding transcription factor activity, RNA polymerase II-specific"/>
    <property type="evidence" value="ECO:0007669"/>
    <property type="project" value="InterPro"/>
</dbReference>
<dbReference type="Proteomes" id="UP000005222">
    <property type="component" value="Chromosome G"/>
</dbReference>
<dbReference type="InParanoid" id="G8YJS2"/>
<dbReference type="Pfam" id="PF11951">
    <property type="entry name" value="Fungal_trans_2"/>
    <property type="match status" value="1"/>
</dbReference>
<dbReference type="InterPro" id="IPR001138">
    <property type="entry name" value="Zn2Cys6_DnaBD"/>
</dbReference>
<dbReference type="SUPFAM" id="SSF57701">
    <property type="entry name" value="Zn2/Cys6 DNA-binding domain"/>
    <property type="match status" value="1"/>
</dbReference>
<accession>G8YJS2</accession>
<proteinExistence type="predicted"/>
<dbReference type="eggNOG" id="ENOG502RR63">
    <property type="taxonomic scope" value="Eukaryota"/>
</dbReference>
<keyword evidence="6" id="KW-1185">Reference proteome</keyword>
<dbReference type="Pfam" id="PF00172">
    <property type="entry name" value="Zn_clus"/>
    <property type="match status" value="1"/>
</dbReference>
<evidence type="ECO:0000256" key="2">
    <source>
        <dbReference type="ARBA" id="ARBA00023242"/>
    </source>
</evidence>
<gene>
    <name evidence="4" type="primary">Piso0_002893</name>
    <name evidence="4" type="ORF">GNLVRS01_PISO0G00336g</name>
    <name evidence="5" type="ORF">GNLVRS01_PISO0H00337g</name>
</gene>
<dbReference type="InterPro" id="IPR021858">
    <property type="entry name" value="Fun_TF"/>
</dbReference>
<dbReference type="CDD" id="cd00067">
    <property type="entry name" value="GAL4"/>
    <property type="match status" value="1"/>
</dbReference>
<evidence type="ECO:0000259" key="3">
    <source>
        <dbReference type="PROSITE" id="PS50048"/>
    </source>
</evidence>
<sequence length="598" mass="68456">MEQNTKSIVTVCDRCHRMKIRCTKTIPCDRCSRFGLSCKYTRKPGKLGRPKANKDAVCQPSFSKSDMHIQHIHTLDSYCDIPSSQKIDGRSSLDISSSAEPKLNSIDIKDSTESTSQANGESLVIRKAHDFSESSGSNLYQKLASIQGSDGIEFGLEKKISKEKTFTSSSIHMNSEYCNGMSQEDISNEKRLIDHFQFHVSYLIFTKNQRRFFLDKLIPICNSSALVKLPILAISERHIDYLQKSKYLSENPALSKDLNLTEKSNYSFQLEGLIYNGLIQLSSRTTEEGVCFLLCMVILDLLEGSPKNRESYVNIFSDWLTTNESYLDYIEANPLYVEFISYIYSVVMFSKSNPFSLNEEITATSNLKLSSCILSLRKQLENGGTYFEWKHSKLITDISQLYGLKENLACLKQSIMSQSLDTCGEVFLSSLSEHRILEKKFNELCAKSELYIIQELEPYFACDPNLLGNDGKDLNGYVLLFSSYIRLHQLIYGSTEKQCPRVQQSLRCLLEILCAIRVQSISHTLCLPLVLAASVAISNKDRIIIEEFMNRMKEKYSFGYIFKTIDLIKRIWQDDDVVTHILNWENIYHNEFPELIFF</sequence>